<comment type="similarity">
    <text evidence="2">Belongs to the ABC transporter superfamily.</text>
</comment>
<dbReference type="Pfam" id="PF00005">
    <property type="entry name" value="ABC_tran"/>
    <property type="match status" value="1"/>
</dbReference>
<reference evidence="8" key="1">
    <citation type="submission" date="2021-03" db="EMBL/GenBank/DDBJ databases">
        <title>Microbacterium sp. nov., a novel actinobacterium isolated from cow dung.</title>
        <authorList>
            <person name="Zhang L."/>
        </authorList>
    </citation>
    <scope>NUCLEOTIDE SEQUENCE</scope>
    <source>
        <strain evidence="8">NEAU-LLB</strain>
    </source>
</reference>
<dbReference type="PANTHER" id="PTHR42711">
    <property type="entry name" value="ABC TRANSPORTER ATP-BINDING PROTEIN"/>
    <property type="match status" value="1"/>
</dbReference>
<dbReference type="CDD" id="cd03230">
    <property type="entry name" value="ABC_DR_subfamily_A"/>
    <property type="match status" value="1"/>
</dbReference>
<keyword evidence="3" id="KW-0813">Transport</keyword>
<dbReference type="InterPro" id="IPR050763">
    <property type="entry name" value="ABC_transporter_ATP-binding"/>
</dbReference>
<comment type="subcellular location">
    <subcellularLocation>
        <location evidence="1">Cell membrane</location>
        <topology evidence="1">Peripheral membrane protein</topology>
    </subcellularLocation>
</comment>
<comment type="caution">
    <text evidence="8">The sequence shown here is derived from an EMBL/GenBank/DDBJ whole genome shotgun (WGS) entry which is preliminary data.</text>
</comment>
<evidence type="ECO:0000256" key="6">
    <source>
        <dbReference type="ARBA" id="ARBA00023251"/>
    </source>
</evidence>
<name>A0A939QJC9_9MICO</name>
<dbReference type="Gene3D" id="3.40.50.300">
    <property type="entry name" value="P-loop containing nucleotide triphosphate hydrolases"/>
    <property type="match status" value="1"/>
</dbReference>
<dbReference type="SMART" id="SM00382">
    <property type="entry name" value="AAA"/>
    <property type="match status" value="1"/>
</dbReference>
<gene>
    <name evidence="8" type="ORF">J5V96_06710</name>
</gene>
<sequence length="257" mass="27970">MNDRGADAQMIAVEHVSKSFGRRYALDDVSLGVPHGAVTGLAGSNGAGKTTLLSIMAGFIRPDSGEVRYEGRELRSADAHVLGVQIEDFRSYDTLSAHALLTTSAMLYGVSRREAMLRSESILTVLGLEADMHRTVEEFSTGMRKKVHVGAALIHAPRAILLDEPLEAVDPPSQVVIIDILREFARRGGAVLLSTHNLEMIERACDSYVILDKGKIVAEGAVDEISHSRRLHQIFAEATNAQRVSLKGLGWLTPFSR</sequence>
<proteinExistence type="inferred from homology"/>
<dbReference type="GO" id="GO:0005886">
    <property type="term" value="C:plasma membrane"/>
    <property type="evidence" value="ECO:0007669"/>
    <property type="project" value="UniProtKB-SubCell"/>
</dbReference>
<evidence type="ECO:0000256" key="1">
    <source>
        <dbReference type="ARBA" id="ARBA00004202"/>
    </source>
</evidence>
<evidence type="ECO:0000256" key="4">
    <source>
        <dbReference type="ARBA" id="ARBA00022741"/>
    </source>
</evidence>
<dbReference type="InterPro" id="IPR003439">
    <property type="entry name" value="ABC_transporter-like_ATP-bd"/>
</dbReference>
<evidence type="ECO:0000313" key="9">
    <source>
        <dbReference type="Proteomes" id="UP000680132"/>
    </source>
</evidence>
<feature type="domain" description="ABC transporter" evidence="7">
    <location>
        <begin position="11"/>
        <end position="238"/>
    </location>
</feature>
<dbReference type="GO" id="GO:0046677">
    <property type="term" value="P:response to antibiotic"/>
    <property type="evidence" value="ECO:0007669"/>
    <property type="project" value="UniProtKB-KW"/>
</dbReference>
<dbReference type="GO" id="GO:0005524">
    <property type="term" value="F:ATP binding"/>
    <property type="evidence" value="ECO:0007669"/>
    <property type="project" value="UniProtKB-KW"/>
</dbReference>
<evidence type="ECO:0000259" key="7">
    <source>
        <dbReference type="PROSITE" id="PS50893"/>
    </source>
</evidence>
<dbReference type="PROSITE" id="PS50893">
    <property type="entry name" value="ABC_TRANSPORTER_2"/>
    <property type="match status" value="1"/>
</dbReference>
<dbReference type="Proteomes" id="UP000680132">
    <property type="component" value="Unassembled WGS sequence"/>
</dbReference>
<dbReference type="AlphaFoldDB" id="A0A939QJC9"/>
<protein>
    <submittedName>
        <fullName evidence="8">ABC transporter ATP-binding protein</fullName>
    </submittedName>
</protein>
<evidence type="ECO:0000313" key="8">
    <source>
        <dbReference type="EMBL" id="MBO3663200.1"/>
    </source>
</evidence>
<dbReference type="EMBL" id="JAGFOA010000002">
    <property type="protein sequence ID" value="MBO3663200.1"/>
    <property type="molecule type" value="Genomic_DNA"/>
</dbReference>
<dbReference type="GO" id="GO:0016887">
    <property type="term" value="F:ATP hydrolysis activity"/>
    <property type="evidence" value="ECO:0007669"/>
    <property type="project" value="InterPro"/>
</dbReference>
<dbReference type="PANTHER" id="PTHR42711:SF5">
    <property type="entry name" value="ABC TRANSPORTER ATP-BINDING PROTEIN NATA"/>
    <property type="match status" value="1"/>
</dbReference>
<keyword evidence="6" id="KW-0046">Antibiotic resistance</keyword>
<dbReference type="RefSeq" id="WP_208501961.1">
    <property type="nucleotide sequence ID" value="NZ_JAGFOA010000002.1"/>
</dbReference>
<evidence type="ECO:0000256" key="5">
    <source>
        <dbReference type="ARBA" id="ARBA00022840"/>
    </source>
</evidence>
<evidence type="ECO:0000256" key="2">
    <source>
        <dbReference type="ARBA" id="ARBA00005417"/>
    </source>
</evidence>
<dbReference type="InterPro" id="IPR003593">
    <property type="entry name" value="AAA+_ATPase"/>
</dbReference>
<accession>A0A939QJC9</accession>
<keyword evidence="5 8" id="KW-0067">ATP-binding</keyword>
<dbReference type="SUPFAM" id="SSF52540">
    <property type="entry name" value="P-loop containing nucleoside triphosphate hydrolases"/>
    <property type="match status" value="1"/>
</dbReference>
<evidence type="ECO:0000256" key="3">
    <source>
        <dbReference type="ARBA" id="ARBA00022448"/>
    </source>
</evidence>
<keyword evidence="9" id="KW-1185">Reference proteome</keyword>
<organism evidence="8 9">
    <name type="scientific">Microbacterium stercoris</name>
    <dbReference type="NCBI Taxonomy" id="2820289"/>
    <lineage>
        <taxon>Bacteria</taxon>
        <taxon>Bacillati</taxon>
        <taxon>Actinomycetota</taxon>
        <taxon>Actinomycetes</taxon>
        <taxon>Micrococcales</taxon>
        <taxon>Microbacteriaceae</taxon>
        <taxon>Microbacterium</taxon>
    </lineage>
</organism>
<keyword evidence="4" id="KW-0547">Nucleotide-binding</keyword>
<dbReference type="InterPro" id="IPR027417">
    <property type="entry name" value="P-loop_NTPase"/>
</dbReference>